<reference evidence="7" key="1">
    <citation type="submission" date="2023-10" db="EMBL/GenBank/DDBJ databases">
        <authorList>
            <person name="Domelevo Entfellner J.-B."/>
        </authorList>
    </citation>
    <scope>NUCLEOTIDE SEQUENCE</scope>
</reference>
<protein>
    <recommendedName>
        <fullName evidence="6">NAC domain-containing protein</fullName>
    </recommendedName>
</protein>
<name>A0AA86T4I5_9FABA</name>
<evidence type="ECO:0000256" key="3">
    <source>
        <dbReference type="ARBA" id="ARBA00023125"/>
    </source>
</evidence>
<organism evidence="7 8">
    <name type="scientific">Sphenostylis stenocarpa</name>
    <dbReference type="NCBI Taxonomy" id="92480"/>
    <lineage>
        <taxon>Eukaryota</taxon>
        <taxon>Viridiplantae</taxon>
        <taxon>Streptophyta</taxon>
        <taxon>Embryophyta</taxon>
        <taxon>Tracheophyta</taxon>
        <taxon>Spermatophyta</taxon>
        <taxon>Magnoliopsida</taxon>
        <taxon>eudicotyledons</taxon>
        <taxon>Gunneridae</taxon>
        <taxon>Pentapetalae</taxon>
        <taxon>rosids</taxon>
        <taxon>fabids</taxon>
        <taxon>Fabales</taxon>
        <taxon>Fabaceae</taxon>
        <taxon>Papilionoideae</taxon>
        <taxon>50 kb inversion clade</taxon>
        <taxon>NPAAA clade</taxon>
        <taxon>indigoferoid/millettioid clade</taxon>
        <taxon>Phaseoleae</taxon>
        <taxon>Sphenostylis</taxon>
    </lineage>
</organism>
<evidence type="ECO:0000313" key="7">
    <source>
        <dbReference type="EMBL" id="CAJ1950585.1"/>
    </source>
</evidence>
<evidence type="ECO:0000259" key="6">
    <source>
        <dbReference type="PROSITE" id="PS51005"/>
    </source>
</evidence>
<feature type="domain" description="NAC" evidence="6">
    <location>
        <begin position="2"/>
        <end position="152"/>
    </location>
</feature>
<dbReference type="GO" id="GO:0006355">
    <property type="term" value="P:regulation of DNA-templated transcription"/>
    <property type="evidence" value="ECO:0007669"/>
    <property type="project" value="InterPro"/>
</dbReference>
<dbReference type="Gene3D" id="2.170.150.80">
    <property type="entry name" value="NAC domain"/>
    <property type="match status" value="1"/>
</dbReference>
<dbReference type="AlphaFoldDB" id="A0AA86T4I5"/>
<proteinExistence type="predicted"/>
<gene>
    <name evidence="7" type="ORF">AYBTSS11_LOCUS14335</name>
</gene>
<keyword evidence="5" id="KW-0539">Nucleus</keyword>
<dbReference type="PANTHER" id="PTHR31989">
    <property type="entry name" value="NAC DOMAIN-CONTAINING PROTEIN 82-RELATED"/>
    <property type="match status" value="1"/>
</dbReference>
<dbReference type="Gramene" id="rna-AYBTSS11_LOCUS14335">
    <property type="protein sequence ID" value="CAJ1950585.1"/>
    <property type="gene ID" value="gene-AYBTSS11_LOCUS14335"/>
</dbReference>
<evidence type="ECO:0000256" key="2">
    <source>
        <dbReference type="ARBA" id="ARBA00023015"/>
    </source>
</evidence>
<evidence type="ECO:0000313" key="8">
    <source>
        <dbReference type="Proteomes" id="UP001189624"/>
    </source>
</evidence>
<keyword evidence="3" id="KW-0238">DNA-binding</keyword>
<dbReference type="InterPro" id="IPR003441">
    <property type="entry name" value="NAC-dom"/>
</dbReference>
<keyword evidence="2" id="KW-0805">Transcription regulation</keyword>
<dbReference type="Pfam" id="PF02365">
    <property type="entry name" value="NAM"/>
    <property type="match status" value="1"/>
</dbReference>
<dbReference type="GO" id="GO:0003677">
    <property type="term" value="F:DNA binding"/>
    <property type="evidence" value="ECO:0007669"/>
    <property type="project" value="UniProtKB-KW"/>
</dbReference>
<evidence type="ECO:0000256" key="1">
    <source>
        <dbReference type="ARBA" id="ARBA00004123"/>
    </source>
</evidence>
<dbReference type="InterPro" id="IPR036093">
    <property type="entry name" value="NAC_dom_sf"/>
</dbReference>
<dbReference type="GO" id="GO:0005634">
    <property type="term" value="C:nucleus"/>
    <property type="evidence" value="ECO:0007669"/>
    <property type="project" value="UniProtKB-SubCell"/>
</dbReference>
<keyword evidence="8" id="KW-1185">Reference proteome</keyword>
<sequence length="447" mass="51688">MKIVGVGFRPKDEELVDFYLKHKLLGDDPSVLVMPDIELCDVEPWEVPAMLEKSVLRFGDPEWFFFSPVDFKYSNSKRVNRTTKCGFWKPTGNDRDVKGWDTTTVIGSKKTLVFHQGRASKGVKTNWVIHEYHASTLNENQRTFVLCRLIKKPGNTTEGGTDALISEKGESSISMVSNYENQGVAYTGMKTIFPETDQSDTCFPSRQQSLIGIDEQEETFYPNYPLINVYFRNENINQILYQQKEMISQQKEMVSQQKEMVSQQTEMVSQQTEMVSQQTEMVSQQTEMVSQQTDMVSQQTKMVIPSQQTEIDSQQTEIVSQPMHISFESIISEEDEFFTSILTIDEEITQDPFQPLHISLESIVSKEDEFLTSILSFDEEITQIPDREITQISSEPIQFPSEPIYCEDYNYPDAKVIFKDYKIEDISIMYDEYSNLNNYHASKRFKT</sequence>
<evidence type="ECO:0000256" key="5">
    <source>
        <dbReference type="ARBA" id="ARBA00023242"/>
    </source>
</evidence>
<comment type="subcellular location">
    <subcellularLocation>
        <location evidence="1">Nucleus</location>
    </subcellularLocation>
</comment>
<accession>A0AA86T4I5</accession>
<keyword evidence="4" id="KW-0804">Transcription</keyword>
<dbReference type="PROSITE" id="PS51005">
    <property type="entry name" value="NAC"/>
    <property type="match status" value="1"/>
</dbReference>
<dbReference type="SUPFAM" id="SSF101941">
    <property type="entry name" value="NAC domain"/>
    <property type="match status" value="1"/>
</dbReference>
<evidence type="ECO:0000256" key="4">
    <source>
        <dbReference type="ARBA" id="ARBA00023163"/>
    </source>
</evidence>
<dbReference type="Proteomes" id="UP001189624">
    <property type="component" value="Chromosome 4"/>
</dbReference>
<dbReference type="EMBL" id="OY731401">
    <property type="protein sequence ID" value="CAJ1950585.1"/>
    <property type="molecule type" value="Genomic_DNA"/>
</dbReference>